<evidence type="ECO:0000256" key="3">
    <source>
        <dbReference type="ARBA" id="ARBA00034487"/>
    </source>
</evidence>
<dbReference type="GO" id="GO:0032259">
    <property type="term" value="P:methylation"/>
    <property type="evidence" value="ECO:0007669"/>
    <property type="project" value="UniProtKB-KW"/>
</dbReference>
<comment type="catalytic activity">
    <reaction evidence="7">
        <text>arsenic triglutathione + 2 [thioredoxin]-dithiol + 2 S-adenosyl-L-methionine + H2O = dimethylarsinous acid + 2 [thioredoxin]-disulfide + 3 glutathione + 2 S-adenosyl-L-homocysteine + 2 H(+)</text>
        <dbReference type="Rhea" id="RHEA:69464"/>
        <dbReference type="Rhea" id="RHEA-COMP:10698"/>
        <dbReference type="Rhea" id="RHEA-COMP:10700"/>
        <dbReference type="ChEBI" id="CHEBI:15377"/>
        <dbReference type="ChEBI" id="CHEBI:15378"/>
        <dbReference type="ChEBI" id="CHEBI:23808"/>
        <dbReference type="ChEBI" id="CHEBI:29950"/>
        <dbReference type="ChEBI" id="CHEBI:50058"/>
        <dbReference type="ChEBI" id="CHEBI:57856"/>
        <dbReference type="ChEBI" id="CHEBI:57925"/>
        <dbReference type="ChEBI" id="CHEBI:59789"/>
        <dbReference type="ChEBI" id="CHEBI:183640"/>
        <dbReference type="EC" id="2.1.1.137"/>
    </reaction>
</comment>
<dbReference type="EMBL" id="JAYMFF010000002">
    <property type="protein sequence ID" value="MEC4175234.1"/>
    <property type="molecule type" value="Genomic_DNA"/>
</dbReference>
<name>A0ABU6IFM2_9ACTN</name>
<comment type="caution">
    <text evidence="10">The sequence shown here is derived from an EMBL/GenBank/DDBJ whole genome shotgun (WGS) entry which is preliminary data.</text>
</comment>
<evidence type="ECO:0000256" key="5">
    <source>
        <dbReference type="ARBA" id="ARBA00034545"/>
    </source>
</evidence>
<evidence type="ECO:0000313" key="11">
    <source>
        <dbReference type="Proteomes" id="UP001349994"/>
    </source>
</evidence>
<reference evidence="10 11" key="1">
    <citation type="submission" date="2024-01" db="EMBL/GenBank/DDBJ databases">
        <title>novel species in genus Adlercreutzia.</title>
        <authorList>
            <person name="Liu X."/>
        </authorList>
    </citation>
    <scope>NUCLEOTIDE SEQUENCE [LARGE SCALE GENOMIC DNA]</scope>
    <source>
        <strain evidence="10 11">R7</strain>
    </source>
</reference>
<dbReference type="Gene3D" id="3.40.50.150">
    <property type="entry name" value="Vaccinia Virus protein VP39"/>
    <property type="match status" value="1"/>
</dbReference>
<evidence type="ECO:0000256" key="6">
    <source>
        <dbReference type="ARBA" id="ARBA00047941"/>
    </source>
</evidence>
<evidence type="ECO:0000256" key="7">
    <source>
        <dbReference type="ARBA" id="ARBA00047943"/>
    </source>
</evidence>
<dbReference type="Proteomes" id="UP001349994">
    <property type="component" value="Unassembled WGS sequence"/>
</dbReference>
<keyword evidence="2" id="KW-0949">S-adenosyl-L-methionine</keyword>
<dbReference type="RefSeq" id="WP_338208890.1">
    <property type="nucleotide sequence ID" value="NZ_JAYMFF010000002.1"/>
</dbReference>
<dbReference type="InterPro" id="IPR026669">
    <property type="entry name" value="Arsenite_MeTrfase-like"/>
</dbReference>
<organism evidence="10 11">
    <name type="scientific">Adlercreutzia wanghongyangiae</name>
    <dbReference type="NCBI Taxonomy" id="3111451"/>
    <lineage>
        <taxon>Bacteria</taxon>
        <taxon>Bacillati</taxon>
        <taxon>Actinomycetota</taxon>
        <taxon>Coriobacteriia</taxon>
        <taxon>Eggerthellales</taxon>
        <taxon>Eggerthellaceae</taxon>
        <taxon>Adlercreutzia</taxon>
    </lineage>
</organism>
<dbReference type="InterPro" id="IPR025714">
    <property type="entry name" value="Methyltranfer_dom"/>
</dbReference>
<dbReference type="EC" id="2.1.1.137" evidence="4"/>
<comment type="catalytic activity">
    <reaction evidence="6">
        <text>arsenic triglutathione + [thioredoxin]-dithiol + S-adenosyl-L-methionine + 2 H2O = methylarsonous acid + [thioredoxin]-disulfide + 3 glutathione + S-adenosyl-L-homocysteine + H(+)</text>
        <dbReference type="Rhea" id="RHEA:69460"/>
        <dbReference type="Rhea" id="RHEA-COMP:10698"/>
        <dbReference type="Rhea" id="RHEA-COMP:10700"/>
        <dbReference type="ChEBI" id="CHEBI:15377"/>
        <dbReference type="ChEBI" id="CHEBI:15378"/>
        <dbReference type="ChEBI" id="CHEBI:17826"/>
        <dbReference type="ChEBI" id="CHEBI:29950"/>
        <dbReference type="ChEBI" id="CHEBI:50058"/>
        <dbReference type="ChEBI" id="CHEBI:57856"/>
        <dbReference type="ChEBI" id="CHEBI:57925"/>
        <dbReference type="ChEBI" id="CHEBI:59789"/>
        <dbReference type="ChEBI" id="CHEBI:183640"/>
        <dbReference type="EC" id="2.1.1.137"/>
    </reaction>
</comment>
<keyword evidence="10" id="KW-0489">Methyltransferase</keyword>
<evidence type="ECO:0000259" key="9">
    <source>
        <dbReference type="Pfam" id="PF13847"/>
    </source>
</evidence>
<proteinExistence type="inferred from homology"/>
<dbReference type="PANTHER" id="PTHR43675:SF8">
    <property type="entry name" value="ARSENITE METHYLTRANSFERASE"/>
    <property type="match status" value="1"/>
</dbReference>
<protein>
    <recommendedName>
        <fullName evidence="5">Arsenite methyltransferase</fullName>
        <ecNumber evidence="4">2.1.1.137</ecNumber>
    </recommendedName>
</protein>
<dbReference type="CDD" id="cd02440">
    <property type="entry name" value="AdoMet_MTases"/>
    <property type="match status" value="1"/>
</dbReference>
<evidence type="ECO:0000313" key="10">
    <source>
        <dbReference type="EMBL" id="MEC4175234.1"/>
    </source>
</evidence>
<dbReference type="SUPFAM" id="SSF53335">
    <property type="entry name" value="S-adenosyl-L-methionine-dependent methyltransferases"/>
    <property type="match status" value="1"/>
</dbReference>
<evidence type="ECO:0000256" key="4">
    <source>
        <dbReference type="ARBA" id="ARBA00034521"/>
    </source>
</evidence>
<sequence>MNAVWESHYAGLPAEGGAVSRCFMALEGVAWTGKRVLDVGCRRGKGVFKLSEQVGADGYVVGVDWRSDFVDAARAAAPAALQRSGLPDSNMEFRVAFPEDLAVAGLADASFDVVYLNNVCVLFADPLQALRECARVLVPDGLLVMEAPVAAQNPTAADLAAAYAEGDSLRAARPLQQLESWLSDAGFRRLSANARDFPSGNREAQTVILHAEKAN</sequence>
<evidence type="ECO:0000256" key="1">
    <source>
        <dbReference type="ARBA" id="ARBA00022679"/>
    </source>
</evidence>
<comment type="similarity">
    <text evidence="3">Belongs to the methyltransferase superfamily. Arsenite methyltransferase family.</text>
</comment>
<feature type="domain" description="Methyltransferase" evidence="9">
    <location>
        <begin position="33"/>
        <end position="157"/>
    </location>
</feature>
<evidence type="ECO:0000256" key="2">
    <source>
        <dbReference type="ARBA" id="ARBA00022691"/>
    </source>
</evidence>
<evidence type="ECO:0000256" key="8">
    <source>
        <dbReference type="ARBA" id="ARBA00048428"/>
    </source>
</evidence>
<accession>A0ABU6IFM2</accession>
<comment type="catalytic activity">
    <reaction evidence="8">
        <text>arsenic triglutathione + 3 [thioredoxin]-dithiol + 3 S-adenosyl-L-methionine = trimethylarsine + 3 [thioredoxin]-disulfide + 3 glutathione + 3 S-adenosyl-L-homocysteine + 3 H(+)</text>
        <dbReference type="Rhea" id="RHEA:69432"/>
        <dbReference type="Rhea" id="RHEA-COMP:10698"/>
        <dbReference type="Rhea" id="RHEA-COMP:10700"/>
        <dbReference type="ChEBI" id="CHEBI:15378"/>
        <dbReference type="ChEBI" id="CHEBI:27130"/>
        <dbReference type="ChEBI" id="CHEBI:29950"/>
        <dbReference type="ChEBI" id="CHEBI:50058"/>
        <dbReference type="ChEBI" id="CHEBI:57856"/>
        <dbReference type="ChEBI" id="CHEBI:57925"/>
        <dbReference type="ChEBI" id="CHEBI:59789"/>
        <dbReference type="ChEBI" id="CHEBI:183640"/>
        <dbReference type="EC" id="2.1.1.137"/>
    </reaction>
</comment>
<dbReference type="InterPro" id="IPR029063">
    <property type="entry name" value="SAM-dependent_MTases_sf"/>
</dbReference>
<dbReference type="PANTHER" id="PTHR43675">
    <property type="entry name" value="ARSENITE METHYLTRANSFERASE"/>
    <property type="match status" value="1"/>
</dbReference>
<dbReference type="Pfam" id="PF13847">
    <property type="entry name" value="Methyltransf_31"/>
    <property type="match status" value="1"/>
</dbReference>
<gene>
    <name evidence="10" type="ORF">VIN30_02085</name>
</gene>
<keyword evidence="1" id="KW-0808">Transferase</keyword>
<keyword evidence="11" id="KW-1185">Reference proteome</keyword>
<dbReference type="GO" id="GO:0008168">
    <property type="term" value="F:methyltransferase activity"/>
    <property type="evidence" value="ECO:0007669"/>
    <property type="project" value="UniProtKB-KW"/>
</dbReference>